<evidence type="ECO:0000259" key="2">
    <source>
        <dbReference type="Pfam" id="PF05193"/>
    </source>
</evidence>
<comment type="similarity">
    <text evidence="1">Belongs to the peptidase M16 family.</text>
</comment>
<protein>
    <submittedName>
        <fullName evidence="3">Insulinase family protein</fullName>
    </submittedName>
</protein>
<dbReference type="PANTHER" id="PTHR11851:SF49">
    <property type="entry name" value="MITOCHONDRIAL-PROCESSING PEPTIDASE SUBUNIT ALPHA"/>
    <property type="match status" value="1"/>
</dbReference>
<evidence type="ECO:0000256" key="1">
    <source>
        <dbReference type="ARBA" id="ARBA00007261"/>
    </source>
</evidence>
<dbReference type="Pfam" id="PF05193">
    <property type="entry name" value="Peptidase_M16_C"/>
    <property type="match status" value="1"/>
</dbReference>
<comment type="caution">
    <text evidence="3">The sequence shown here is derived from an EMBL/GenBank/DDBJ whole genome shotgun (WGS) entry which is preliminary data.</text>
</comment>
<dbReference type="PANTHER" id="PTHR11851">
    <property type="entry name" value="METALLOPROTEASE"/>
    <property type="match status" value="1"/>
</dbReference>
<dbReference type="Gene3D" id="3.30.830.10">
    <property type="entry name" value="Metalloenzyme, LuxS/M16 peptidase-like"/>
    <property type="match status" value="2"/>
</dbReference>
<dbReference type="InterPro" id="IPR007863">
    <property type="entry name" value="Peptidase_M16_C"/>
</dbReference>
<dbReference type="InterPro" id="IPR011249">
    <property type="entry name" value="Metalloenz_LuxS/M16"/>
</dbReference>
<gene>
    <name evidence="3" type="ORF">H9943_04690</name>
</gene>
<evidence type="ECO:0000313" key="4">
    <source>
        <dbReference type="Proteomes" id="UP000824209"/>
    </source>
</evidence>
<dbReference type="Proteomes" id="UP000824209">
    <property type="component" value="Unassembled WGS sequence"/>
</dbReference>
<dbReference type="EMBL" id="DWYA01000047">
    <property type="protein sequence ID" value="HJB39677.1"/>
    <property type="molecule type" value="Genomic_DNA"/>
</dbReference>
<sequence>MHRKEIAPEVYLSTAPAEQFCRQRLSINFIWPAQKENATAEALLALAMERGYADCPDMTELSKKLAGLYGASLSVDTVVNGGNRVLTVAVSGIKDAFALEGESLSSEYASIAFGAAFHPVMKDGVISPEFIEIEREQLREELESEMNEKRLYCLRQARRKFFGDAPAGVERHGYLDELDAVTPEQVTDAFWNMVNTSRVEVMCFGLQDEQVEAQLRAVLETLSGRCPAALRPMETMPRQAEEMYDEPMDTVQGKLCMLFTSDRPVKGMERSIMRVAVALLGGTATSRLFQNVREKRSLCYYCSAGYAASTGMLSIDSGVEHANADAAKEAILNELELLKTGEITEKEMQDTKRALKNALRGVNDSLGAMESWNFGELLNGSGLSPEEVIEQIEAVTAQQVKEALAKFSLSVTYRITKEGAPQ</sequence>
<feature type="domain" description="Peptidase M16 C-terminal" evidence="2">
    <location>
        <begin position="181"/>
        <end position="355"/>
    </location>
</feature>
<dbReference type="SUPFAM" id="SSF63411">
    <property type="entry name" value="LuxS/MPP-like metallohydrolase"/>
    <property type="match status" value="2"/>
</dbReference>
<accession>A0A9D2S0P4</accession>
<dbReference type="AlphaFoldDB" id="A0A9D2S0P4"/>
<name>A0A9D2S0P4_9FIRM</name>
<proteinExistence type="inferred from homology"/>
<dbReference type="GO" id="GO:0046872">
    <property type="term" value="F:metal ion binding"/>
    <property type="evidence" value="ECO:0007669"/>
    <property type="project" value="InterPro"/>
</dbReference>
<evidence type="ECO:0000313" key="3">
    <source>
        <dbReference type="EMBL" id="HJB39677.1"/>
    </source>
</evidence>
<reference evidence="3" key="1">
    <citation type="journal article" date="2021" name="PeerJ">
        <title>Extensive microbial diversity within the chicken gut microbiome revealed by metagenomics and culture.</title>
        <authorList>
            <person name="Gilroy R."/>
            <person name="Ravi A."/>
            <person name="Getino M."/>
            <person name="Pursley I."/>
            <person name="Horton D.L."/>
            <person name="Alikhan N.F."/>
            <person name="Baker D."/>
            <person name="Gharbi K."/>
            <person name="Hall N."/>
            <person name="Watson M."/>
            <person name="Adriaenssens E.M."/>
            <person name="Foster-Nyarko E."/>
            <person name="Jarju S."/>
            <person name="Secka A."/>
            <person name="Antonio M."/>
            <person name="Oren A."/>
            <person name="Chaudhuri R.R."/>
            <person name="La Ragione R."/>
            <person name="Hildebrand F."/>
            <person name="Pallen M.J."/>
        </authorList>
    </citation>
    <scope>NUCLEOTIDE SEQUENCE</scope>
    <source>
        <strain evidence="3">ChiBcec8-14828</strain>
    </source>
</reference>
<organism evidence="3 4">
    <name type="scientific">Candidatus Ruthenibacterium avium</name>
    <dbReference type="NCBI Taxonomy" id="2838751"/>
    <lineage>
        <taxon>Bacteria</taxon>
        <taxon>Bacillati</taxon>
        <taxon>Bacillota</taxon>
        <taxon>Clostridia</taxon>
        <taxon>Eubacteriales</taxon>
        <taxon>Oscillospiraceae</taxon>
        <taxon>Ruthenibacterium</taxon>
    </lineage>
</organism>
<reference evidence="3" key="2">
    <citation type="submission" date="2021-04" db="EMBL/GenBank/DDBJ databases">
        <authorList>
            <person name="Gilroy R."/>
        </authorList>
    </citation>
    <scope>NUCLEOTIDE SEQUENCE</scope>
    <source>
        <strain evidence="3">ChiBcec8-14828</strain>
    </source>
</reference>
<dbReference type="InterPro" id="IPR050361">
    <property type="entry name" value="MPP/UQCRC_Complex"/>
</dbReference>